<dbReference type="PANTHER" id="PTHR34614">
    <property type="match status" value="1"/>
</dbReference>
<gene>
    <name evidence="2" type="ORF">S01H1_77041</name>
</gene>
<protein>
    <recommendedName>
        <fullName evidence="1">Transposase IS4-like domain-containing protein</fullName>
    </recommendedName>
</protein>
<name>X0YIS7_9ZZZZ</name>
<feature type="domain" description="Transposase IS4-like" evidence="1">
    <location>
        <begin position="14"/>
        <end position="179"/>
    </location>
</feature>
<dbReference type="GO" id="GO:0003677">
    <property type="term" value="F:DNA binding"/>
    <property type="evidence" value="ECO:0007669"/>
    <property type="project" value="InterPro"/>
</dbReference>
<feature type="non-terminal residue" evidence="2">
    <location>
        <position position="234"/>
    </location>
</feature>
<feature type="non-terminal residue" evidence="2">
    <location>
        <position position="1"/>
    </location>
</feature>
<dbReference type="Pfam" id="PF01609">
    <property type="entry name" value="DDE_Tnp_1"/>
    <property type="match status" value="1"/>
</dbReference>
<reference evidence="2" key="1">
    <citation type="journal article" date="2014" name="Front. Microbiol.">
        <title>High frequency of phylogenetically diverse reductive dehalogenase-homologous genes in deep subseafloor sedimentary metagenomes.</title>
        <authorList>
            <person name="Kawai M."/>
            <person name="Futagami T."/>
            <person name="Toyoda A."/>
            <person name="Takaki Y."/>
            <person name="Nishi S."/>
            <person name="Hori S."/>
            <person name="Arai W."/>
            <person name="Tsubouchi T."/>
            <person name="Morono Y."/>
            <person name="Uchiyama I."/>
            <person name="Ito T."/>
            <person name="Fujiyama A."/>
            <person name="Inagaki F."/>
            <person name="Takami H."/>
        </authorList>
    </citation>
    <scope>NUCLEOTIDE SEQUENCE</scope>
    <source>
        <strain evidence="2">Expedition CK06-06</strain>
    </source>
</reference>
<dbReference type="GO" id="GO:0006313">
    <property type="term" value="P:DNA transposition"/>
    <property type="evidence" value="ECO:0007669"/>
    <property type="project" value="InterPro"/>
</dbReference>
<comment type="caution">
    <text evidence="2">The sequence shown here is derived from an EMBL/GenBank/DDBJ whole genome shotgun (WGS) entry which is preliminary data.</text>
</comment>
<dbReference type="InterPro" id="IPR002559">
    <property type="entry name" value="Transposase_11"/>
</dbReference>
<evidence type="ECO:0000313" key="2">
    <source>
        <dbReference type="EMBL" id="GAG48473.1"/>
    </source>
</evidence>
<dbReference type="AlphaFoldDB" id="X0YIS7"/>
<sequence>EGVKNILAAFGYNRDRKKGKMQLVIGLLTGPDGTPVAVRVFEGNTQDPKTVGEQVRTLSSSFGVKEVTLVGDRGMLKQKEINLINDKDFHYITAITKPQIKKLIADGVFQMDLFDERLCTLKWDNVRYILRCNPERAKELASNREAKLTRIKQLLKEKNLYLSEHSRAKVGVARRKVVESTKLLKIDKWVDVVTNGRAMELLIDEEVKKQAAQLDGCYVIKTDLSYKVATAETI</sequence>
<evidence type="ECO:0000259" key="1">
    <source>
        <dbReference type="Pfam" id="PF01609"/>
    </source>
</evidence>
<organism evidence="2">
    <name type="scientific">marine sediment metagenome</name>
    <dbReference type="NCBI Taxonomy" id="412755"/>
    <lineage>
        <taxon>unclassified sequences</taxon>
        <taxon>metagenomes</taxon>
        <taxon>ecological metagenomes</taxon>
    </lineage>
</organism>
<accession>X0YIS7</accession>
<proteinExistence type="predicted"/>
<dbReference type="GO" id="GO:0004803">
    <property type="term" value="F:transposase activity"/>
    <property type="evidence" value="ECO:0007669"/>
    <property type="project" value="InterPro"/>
</dbReference>
<dbReference type="EMBL" id="BARS01051760">
    <property type="protein sequence ID" value="GAG48473.1"/>
    <property type="molecule type" value="Genomic_DNA"/>
</dbReference>
<dbReference type="PANTHER" id="PTHR34614:SF2">
    <property type="entry name" value="TRANSPOSASE IS4-LIKE DOMAIN-CONTAINING PROTEIN"/>
    <property type="match status" value="1"/>
</dbReference>